<reference evidence="13 14" key="1">
    <citation type="submission" date="2016-10" db="EMBL/GenBank/DDBJ databases">
        <authorList>
            <person name="de Groot N.N."/>
        </authorList>
    </citation>
    <scope>NUCLEOTIDE SEQUENCE [LARGE SCALE GENOMIC DNA]</scope>
    <source>
        <strain evidence="13 14">CGMCC 4.6858</strain>
    </source>
</reference>
<dbReference type="AlphaFoldDB" id="A0A1G6YRR6"/>
<feature type="transmembrane region" description="Helical" evidence="8">
    <location>
        <begin position="309"/>
        <end position="328"/>
    </location>
</feature>
<dbReference type="Pfam" id="PF00361">
    <property type="entry name" value="Proton_antipo_M"/>
    <property type="match status" value="1"/>
</dbReference>
<dbReference type="InterPro" id="IPR050616">
    <property type="entry name" value="CPA3_Na-H_Antiporter_A"/>
</dbReference>
<keyword evidence="14" id="KW-1185">Reference proteome</keyword>
<evidence type="ECO:0000256" key="4">
    <source>
        <dbReference type="ARBA" id="ARBA00022692"/>
    </source>
</evidence>
<evidence type="ECO:0000259" key="12">
    <source>
        <dbReference type="Pfam" id="PF20501"/>
    </source>
</evidence>
<dbReference type="GO" id="GO:0005886">
    <property type="term" value="C:plasma membrane"/>
    <property type="evidence" value="ECO:0007669"/>
    <property type="project" value="UniProtKB-SubCell"/>
</dbReference>
<dbReference type="InterPro" id="IPR025383">
    <property type="entry name" value="MrpA_C/MbhD"/>
</dbReference>
<feature type="transmembrane region" description="Helical" evidence="8">
    <location>
        <begin position="334"/>
        <end position="358"/>
    </location>
</feature>
<dbReference type="PRINTS" id="PR01434">
    <property type="entry name" value="NADHDHGNASE5"/>
</dbReference>
<evidence type="ECO:0000259" key="9">
    <source>
        <dbReference type="Pfam" id="PF00361"/>
    </source>
</evidence>
<feature type="transmembrane region" description="Helical" evidence="8">
    <location>
        <begin position="852"/>
        <end position="872"/>
    </location>
</feature>
<feature type="transmembrane region" description="Helical" evidence="8">
    <location>
        <begin position="42"/>
        <end position="59"/>
    </location>
</feature>
<keyword evidence="3" id="KW-1003">Cell membrane</keyword>
<protein>
    <submittedName>
        <fullName evidence="13">Multicomponent Na+:H+ antiporter subunit A</fullName>
    </submittedName>
</protein>
<evidence type="ECO:0000313" key="13">
    <source>
        <dbReference type="EMBL" id="SDD92357.1"/>
    </source>
</evidence>
<feature type="transmembrane region" description="Helical" evidence="8">
    <location>
        <begin position="91"/>
        <end position="114"/>
    </location>
</feature>
<feature type="transmembrane region" description="Helical" evidence="8">
    <location>
        <begin position="824"/>
        <end position="846"/>
    </location>
</feature>
<dbReference type="Proteomes" id="UP000199034">
    <property type="component" value="Unassembled WGS sequence"/>
</dbReference>
<feature type="domain" description="MrpA C-terminal/MbhD" evidence="11">
    <location>
        <begin position="623"/>
        <end position="688"/>
    </location>
</feature>
<gene>
    <name evidence="13" type="ORF">SAMN05421872_112121</name>
</gene>
<feature type="transmembrane region" description="Helical" evidence="8">
    <location>
        <begin position="121"/>
        <end position="139"/>
    </location>
</feature>
<dbReference type="Pfam" id="PF04039">
    <property type="entry name" value="MnhB"/>
    <property type="match status" value="1"/>
</dbReference>
<feature type="transmembrane region" description="Helical" evidence="8">
    <location>
        <begin position="760"/>
        <end position="779"/>
    </location>
</feature>
<keyword evidence="2" id="KW-0813">Transport</keyword>
<dbReference type="Pfam" id="PF20501">
    <property type="entry name" value="MbhE"/>
    <property type="match status" value="1"/>
</dbReference>
<dbReference type="InterPro" id="IPR001750">
    <property type="entry name" value="ND/Mrp_TM"/>
</dbReference>
<feature type="transmembrane region" description="Helical" evidence="8">
    <location>
        <begin position="584"/>
        <end position="605"/>
    </location>
</feature>
<evidence type="ECO:0000256" key="7">
    <source>
        <dbReference type="RuleBase" id="RU000320"/>
    </source>
</evidence>
<dbReference type="NCBIfam" id="NF009284">
    <property type="entry name" value="PRK12644.1"/>
    <property type="match status" value="1"/>
</dbReference>
<keyword evidence="6 8" id="KW-0472">Membrane</keyword>
<keyword evidence="4 7" id="KW-0812">Transmembrane</keyword>
<evidence type="ECO:0000256" key="1">
    <source>
        <dbReference type="ARBA" id="ARBA00004651"/>
    </source>
</evidence>
<feature type="transmembrane region" description="Helical" evidence="8">
    <location>
        <begin position="617"/>
        <end position="634"/>
    </location>
</feature>
<dbReference type="Pfam" id="PF13244">
    <property type="entry name" value="MbhD"/>
    <property type="match status" value="1"/>
</dbReference>
<organism evidence="13 14">
    <name type="scientific">Nocardioides lianchengensis</name>
    <dbReference type="NCBI Taxonomy" id="1045774"/>
    <lineage>
        <taxon>Bacteria</taxon>
        <taxon>Bacillati</taxon>
        <taxon>Actinomycetota</taxon>
        <taxon>Actinomycetes</taxon>
        <taxon>Propionibacteriales</taxon>
        <taxon>Nocardioidaceae</taxon>
        <taxon>Nocardioides</taxon>
    </lineage>
</organism>
<feature type="transmembrane region" description="Helical" evidence="8">
    <location>
        <begin position="893"/>
        <end position="917"/>
    </location>
</feature>
<feature type="domain" description="Na+/H+ antiporter MnhB subunit-related protein" evidence="10">
    <location>
        <begin position="825"/>
        <end position="948"/>
    </location>
</feature>
<feature type="transmembrane region" description="Helical" evidence="8">
    <location>
        <begin position="665"/>
        <end position="683"/>
    </location>
</feature>
<evidence type="ECO:0000256" key="8">
    <source>
        <dbReference type="SAM" id="Phobius"/>
    </source>
</evidence>
<feature type="transmembrane region" description="Helical" evidence="8">
    <location>
        <begin position="641"/>
        <end position="659"/>
    </location>
</feature>
<evidence type="ECO:0000259" key="11">
    <source>
        <dbReference type="Pfam" id="PF13244"/>
    </source>
</evidence>
<accession>A0A1G6YRR6</accession>
<feature type="transmembrane region" description="Helical" evidence="8">
    <location>
        <begin position="282"/>
        <end position="302"/>
    </location>
</feature>
<feature type="transmembrane region" description="Helical" evidence="8">
    <location>
        <begin position="379"/>
        <end position="402"/>
    </location>
</feature>
<evidence type="ECO:0000256" key="5">
    <source>
        <dbReference type="ARBA" id="ARBA00022989"/>
    </source>
</evidence>
<comment type="subcellular location">
    <subcellularLocation>
        <location evidence="1">Cell membrane</location>
        <topology evidence="1">Multi-pass membrane protein</topology>
    </subcellularLocation>
    <subcellularLocation>
        <location evidence="7">Membrane</location>
        <topology evidence="7">Multi-pass membrane protein</topology>
    </subcellularLocation>
</comment>
<feature type="transmembrane region" description="Helical" evidence="8">
    <location>
        <begin position="217"/>
        <end position="242"/>
    </location>
</feature>
<feature type="transmembrane region" description="Helical" evidence="8">
    <location>
        <begin position="929"/>
        <end position="951"/>
    </location>
</feature>
<dbReference type="EMBL" id="FMZM01000012">
    <property type="protein sequence ID" value="SDD92357.1"/>
    <property type="molecule type" value="Genomic_DNA"/>
</dbReference>
<feature type="transmembrane region" description="Helical" evidence="8">
    <location>
        <begin position="704"/>
        <end position="723"/>
    </location>
</feature>
<feature type="transmembrane region" description="Helical" evidence="8">
    <location>
        <begin position="422"/>
        <end position="450"/>
    </location>
</feature>
<dbReference type="STRING" id="1045774.SAMN05421872_112121"/>
<feature type="transmembrane region" description="Helical" evidence="8">
    <location>
        <begin position="145"/>
        <end position="162"/>
    </location>
</feature>
<evidence type="ECO:0000256" key="2">
    <source>
        <dbReference type="ARBA" id="ARBA00022448"/>
    </source>
</evidence>
<dbReference type="PANTHER" id="PTHR43373">
    <property type="entry name" value="NA(+)/H(+) ANTIPORTER SUBUNIT"/>
    <property type="match status" value="1"/>
</dbReference>
<dbReference type="InterPro" id="IPR042106">
    <property type="entry name" value="Nuo/plastoQ_OxRdtase_6_NuoJ"/>
</dbReference>
<dbReference type="PANTHER" id="PTHR43373:SF1">
    <property type="entry name" value="NA(+)_H(+) ANTIPORTER SUBUNIT A"/>
    <property type="match status" value="1"/>
</dbReference>
<dbReference type="InterPro" id="IPR007182">
    <property type="entry name" value="MnhB"/>
</dbReference>
<feature type="transmembrane region" description="Helical" evidence="8">
    <location>
        <begin position="471"/>
        <end position="494"/>
    </location>
</feature>
<dbReference type="InterPro" id="IPR046806">
    <property type="entry name" value="MrpA_C/MbhE"/>
</dbReference>
<feature type="transmembrane region" description="Helical" evidence="8">
    <location>
        <begin position="254"/>
        <end position="276"/>
    </location>
</feature>
<keyword evidence="5 8" id="KW-1133">Transmembrane helix</keyword>
<proteinExistence type="predicted"/>
<evidence type="ECO:0000256" key="6">
    <source>
        <dbReference type="ARBA" id="ARBA00023136"/>
    </source>
</evidence>
<sequence>MEETTRHPASPRGPTLLLFVVVALFVLAAVAPWLVLRMGRRAFSLLSLAPLAGTVWVAAQGPAVLDGDPLVEVHPWVGTVGMELALRLGPLQWLMALVVLGVGAVVLAYCGWYFHEDSLGVGRFAGVLTAFVAAMLGLVLSDDLLLLYVFWELTTVFSFLLIGHDPARRANRQAAIQALVVTTLGGLAMLVGALVLGHEAGTHRISAILADPPGGTAVVVAVHLLLVGAVSKSALVPFHFWLPAAMAAPTPVSAYLHAASMVKAGVYLVALLAPAFADVAGWRAVLLILGLSTMLLGGIRALRQHDLKLLLAYGTVSQLGFLILVLGLGSRSALVAGLGLLLAHALFKATLFLVVGVVDRCAGTRDLRRLTGLRRRMPVVAVAATIAAASMAGLPPTLGFLAKESVFVALVDVARTGDGTGLAGAAGWLLLAGVVLGSALTVAYSVRFVWGAFGDRPVEEEPVVRPVRAGFAIGPVVLAVGSLALGFAGGPLTGAIASYADTVPAGDHHPALELWHGVGLPLGATLVTLALGALLVLARTPVERLQAGLTHGYSLENAYRGGVRLLDRTAVEVTAVVQRGSASAYLGIILLVVVLLPGSTLLGAWDGVSVRAWDTPVQAVIGVVVVAAALLAVRSRRRLRAVLLAGATGYGTALIFVLHGAPDLALTQVLVETLTVVVFVLALRRMPQYFTDRPLSRQRYWRMALGLGVAVASAGFMLVSVAARTAEPVSTALPAEAVEYGGGYNIVNVILVDVRAWDTLGEISVLVAAATGVASLVFIDTRGAGIRRVSQIPFPAGVRKQTTRPGRRAWLPAPRTLPPEKRSIIFEVITRMVFHTVIVFSVYLLIAGHNDPGGGFAGGMVAGLALVIRYLAGGRYELDEAAPVDAGRLIGSGLALAAVSALAPLAFGGSVLQSAVVDLHVPLLGDLHLVSSAIFDVGVYLVVVGLVLDLLRALGSHVDRQVLRERRAVDAATSEVSA</sequence>
<feature type="transmembrane region" description="Helical" evidence="8">
    <location>
        <begin position="16"/>
        <end position="35"/>
    </location>
</feature>
<evidence type="ECO:0000259" key="10">
    <source>
        <dbReference type="Pfam" id="PF04039"/>
    </source>
</evidence>
<dbReference type="Gene3D" id="1.20.120.1200">
    <property type="entry name" value="NADH-ubiquinone/plastoquinone oxidoreductase chain 6, subunit NuoJ"/>
    <property type="match status" value="1"/>
</dbReference>
<feature type="domain" description="NADH:quinone oxidoreductase/Mrp antiporter transmembrane" evidence="9">
    <location>
        <begin position="141"/>
        <end position="413"/>
    </location>
</feature>
<evidence type="ECO:0000313" key="14">
    <source>
        <dbReference type="Proteomes" id="UP000199034"/>
    </source>
</evidence>
<feature type="domain" description="MrpA C-terminal/MbhE" evidence="12">
    <location>
        <begin position="697"/>
        <end position="776"/>
    </location>
</feature>
<feature type="transmembrane region" description="Helical" evidence="8">
    <location>
        <begin position="514"/>
        <end position="537"/>
    </location>
</feature>
<evidence type="ECO:0000256" key="3">
    <source>
        <dbReference type="ARBA" id="ARBA00022475"/>
    </source>
</evidence>
<name>A0A1G6YRR6_9ACTN</name>
<feature type="transmembrane region" description="Helical" evidence="8">
    <location>
        <begin position="174"/>
        <end position="197"/>
    </location>
</feature>